<sequence length="165" mass="18171">MKDKVKGLVIGIAIGTMLTGATAFAASGTNIKAVMQKMNIYVDGTKKVTSDAITYKGTTYVPVRSIGNSIGKQVGLQGNNLYIGKQPIVKMSENKAIEMVYNKIKKAAISYNLHFVIDNDEADRYTVWAYEQMSDHTASYGYYYVNKATGKITTWDFVAAKEVEV</sequence>
<reference evidence="3 4" key="1">
    <citation type="submission" date="2016-03" db="EMBL/GenBank/DDBJ databases">
        <title>Draft genome sequence of Paenibacillus glacialis DSM 22343.</title>
        <authorList>
            <person name="Shin S.-K."/>
            <person name="Yi H."/>
        </authorList>
    </citation>
    <scope>NUCLEOTIDE SEQUENCE [LARGE SCALE GENOMIC DNA]</scope>
    <source>
        <strain evidence="3 4">DSM 22343</strain>
    </source>
</reference>
<evidence type="ECO:0000259" key="2">
    <source>
        <dbReference type="Pfam" id="PF07833"/>
    </source>
</evidence>
<dbReference type="AlphaFoldDB" id="A0A168NNU2"/>
<keyword evidence="1" id="KW-0732">Signal</keyword>
<dbReference type="Proteomes" id="UP000076967">
    <property type="component" value="Unassembled WGS sequence"/>
</dbReference>
<keyword evidence="4" id="KW-1185">Reference proteome</keyword>
<feature type="signal peptide" evidence="1">
    <location>
        <begin position="1"/>
        <end position="25"/>
    </location>
</feature>
<protein>
    <recommendedName>
        <fullName evidence="2">Copper amine oxidase-like N-terminal domain-containing protein</fullName>
    </recommendedName>
</protein>
<feature type="chain" id="PRO_5007899403" description="Copper amine oxidase-like N-terminal domain-containing protein" evidence="1">
    <location>
        <begin position="26"/>
        <end position="165"/>
    </location>
</feature>
<name>A0A168NNU2_9BACL</name>
<dbReference type="Pfam" id="PF07833">
    <property type="entry name" value="Cu_amine_oxidN1"/>
    <property type="match status" value="1"/>
</dbReference>
<organism evidence="3 4">
    <name type="scientific">Paenibacillus glacialis</name>
    <dbReference type="NCBI Taxonomy" id="494026"/>
    <lineage>
        <taxon>Bacteria</taxon>
        <taxon>Bacillati</taxon>
        <taxon>Bacillota</taxon>
        <taxon>Bacilli</taxon>
        <taxon>Bacillales</taxon>
        <taxon>Paenibacillaceae</taxon>
        <taxon>Paenibacillus</taxon>
    </lineage>
</organism>
<dbReference type="STRING" id="494026.PGLA_00845"/>
<dbReference type="RefSeq" id="WP_068527359.1">
    <property type="nucleotide sequence ID" value="NZ_LVJH01000002.1"/>
</dbReference>
<gene>
    <name evidence="3" type="ORF">PGLA_00845</name>
</gene>
<accession>A0A168NNU2</accession>
<evidence type="ECO:0000313" key="3">
    <source>
        <dbReference type="EMBL" id="OAB45976.1"/>
    </source>
</evidence>
<dbReference type="InterPro" id="IPR012854">
    <property type="entry name" value="Cu_amine_oxidase-like_N"/>
</dbReference>
<feature type="domain" description="Copper amine oxidase-like N-terminal" evidence="2">
    <location>
        <begin position="25"/>
        <end position="79"/>
    </location>
</feature>
<evidence type="ECO:0000313" key="4">
    <source>
        <dbReference type="Proteomes" id="UP000076967"/>
    </source>
</evidence>
<dbReference type="OrthoDB" id="574706at2"/>
<evidence type="ECO:0000256" key="1">
    <source>
        <dbReference type="SAM" id="SignalP"/>
    </source>
</evidence>
<proteinExistence type="predicted"/>
<comment type="caution">
    <text evidence="3">The sequence shown here is derived from an EMBL/GenBank/DDBJ whole genome shotgun (WGS) entry which is preliminary data.</text>
</comment>
<dbReference type="EMBL" id="LVJH01000002">
    <property type="protein sequence ID" value="OAB45976.1"/>
    <property type="molecule type" value="Genomic_DNA"/>
</dbReference>